<organism evidence="2 3">
    <name type="scientific">Pseudonocardia humida</name>
    <dbReference type="NCBI Taxonomy" id="2800819"/>
    <lineage>
        <taxon>Bacteria</taxon>
        <taxon>Bacillati</taxon>
        <taxon>Actinomycetota</taxon>
        <taxon>Actinomycetes</taxon>
        <taxon>Pseudonocardiales</taxon>
        <taxon>Pseudonocardiaceae</taxon>
        <taxon>Pseudonocardia</taxon>
    </lineage>
</organism>
<evidence type="ECO:0000313" key="3">
    <source>
        <dbReference type="Proteomes" id="UP001165283"/>
    </source>
</evidence>
<proteinExistence type="predicted"/>
<feature type="region of interest" description="Disordered" evidence="1">
    <location>
        <begin position="190"/>
        <end position="212"/>
    </location>
</feature>
<feature type="compositionally biased region" description="Low complexity" evidence="1">
    <location>
        <begin position="335"/>
        <end position="353"/>
    </location>
</feature>
<feature type="region of interest" description="Disordered" evidence="1">
    <location>
        <begin position="231"/>
        <end position="309"/>
    </location>
</feature>
<feature type="compositionally biased region" description="Basic and acidic residues" evidence="1">
    <location>
        <begin position="11"/>
        <end position="20"/>
    </location>
</feature>
<dbReference type="RefSeq" id="WP_252442916.1">
    <property type="nucleotide sequence ID" value="NZ_JAGSOV010000057.1"/>
</dbReference>
<dbReference type="Proteomes" id="UP001165283">
    <property type="component" value="Unassembled WGS sequence"/>
</dbReference>
<accession>A0ABT1A6N2</accession>
<evidence type="ECO:0000256" key="1">
    <source>
        <dbReference type="SAM" id="MobiDB-lite"/>
    </source>
</evidence>
<feature type="region of interest" description="Disordered" evidence="1">
    <location>
        <begin position="435"/>
        <end position="478"/>
    </location>
</feature>
<evidence type="ECO:0000313" key="2">
    <source>
        <dbReference type="EMBL" id="MCO1658681.1"/>
    </source>
</evidence>
<feature type="compositionally biased region" description="Basic and acidic residues" evidence="1">
    <location>
        <begin position="605"/>
        <end position="616"/>
    </location>
</feature>
<comment type="caution">
    <text evidence="2">The sequence shown here is derived from an EMBL/GenBank/DDBJ whole genome shotgun (WGS) entry which is preliminary data.</text>
</comment>
<feature type="compositionally biased region" description="Basic and acidic residues" evidence="1">
    <location>
        <begin position="583"/>
        <end position="592"/>
    </location>
</feature>
<sequence length="616" mass="63466">MNVGRLGATAHADRWDESRPGHPSGGDEATAWMARRLQGRLDRQQWLLDQHLHSEPSAVPELLEIARRMRRDTEILQLLSGDESGLRPVASRRLTDAVTDAVSAAEEPSRVAVRSAPAASVAPDASIEFVHVVSAAIDHVTTAYPDARVDLASRVENLGGITVDIGVDGAVRNDGDGPDGRSTHNLAEQLAGRSRQGVELRRPAGGPPSSGSGLVLSVHCPATAVSVDEPVWPSASSTGDRFRGRAGGTGATPPVRGNGFNPAYGTGSHPIGRNGFDQQSTGGYPVERSGGFYGAGQAPGEATGPGRGAAAYSDGYGSGSYRGGYDPLNDPLPPSSTGGFPSTSSTGGYSATSSTGGYAATGPAGGGFGDTGSGSGYASGYDDTGFAGSGYSGNGYGSGYNGAAAGNGYPGPGNGYGPAGGNGYNGNGYNGNGHSGNGRNGNGHTGNGFPGGGNVDSSYGSSSLTGPALPAYQPSRSSGVDELFGPLLDLPIEPMDDRFATPIFEAIASVWFRDDEDNEGGRGSLEWETPNDAEWRAASERAASEPVAESLTSTGLPRRRPGNQLVPPPLSRRPAPVTGPAERVPDRVRDRLSTYQRGLRQGRHRSPDERSEYGEW</sequence>
<feature type="region of interest" description="Disordered" evidence="1">
    <location>
        <begin position="537"/>
        <end position="616"/>
    </location>
</feature>
<feature type="compositionally biased region" description="Gly residues" evidence="1">
    <location>
        <begin position="435"/>
        <end position="454"/>
    </location>
</feature>
<name>A0ABT1A6N2_9PSEU</name>
<feature type="compositionally biased region" description="Polar residues" evidence="1">
    <location>
        <begin position="455"/>
        <end position="465"/>
    </location>
</feature>
<reference evidence="2" key="1">
    <citation type="submission" date="2021-04" db="EMBL/GenBank/DDBJ databases">
        <title>Pseudonocardia sp. nov., isolated from sandy soil of mangrove forest.</title>
        <authorList>
            <person name="Zan Z."/>
            <person name="Huang R."/>
            <person name="Liu W."/>
        </authorList>
    </citation>
    <scope>NUCLEOTIDE SEQUENCE</scope>
    <source>
        <strain evidence="2">S2-4</strain>
    </source>
</reference>
<keyword evidence="3" id="KW-1185">Reference proteome</keyword>
<feature type="region of interest" description="Disordered" evidence="1">
    <location>
        <begin position="1"/>
        <end position="28"/>
    </location>
</feature>
<feature type="region of interest" description="Disordered" evidence="1">
    <location>
        <begin position="322"/>
        <end position="353"/>
    </location>
</feature>
<gene>
    <name evidence="2" type="ORF">KDL28_26800</name>
</gene>
<dbReference type="EMBL" id="JAGSOV010000057">
    <property type="protein sequence ID" value="MCO1658681.1"/>
    <property type="molecule type" value="Genomic_DNA"/>
</dbReference>
<protein>
    <submittedName>
        <fullName evidence="2">Uncharacterized protein</fullName>
    </submittedName>
</protein>